<dbReference type="AlphaFoldDB" id="A0A0J9EPN5"/>
<accession>A0A0J9EPN5</accession>
<dbReference type="Proteomes" id="UP000007802">
    <property type="component" value="Unassembled WGS sequence"/>
</dbReference>
<name>A0A0J9EPN5_AJEDA</name>
<reference evidence="1" key="1">
    <citation type="submission" date="2010-03" db="EMBL/GenBank/DDBJ databases">
        <title>Annotation of Blastomyces dermatitidis strain ATCC 18188.</title>
        <authorList>
            <consortium name="The Broad Institute Genome Sequencing Platform"/>
            <consortium name="Broad Institute Genome Sequencing Center for Infectious Disease."/>
            <person name="Cuomo C."/>
            <person name="Klein B."/>
            <person name="Sullivan T."/>
            <person name="Heitman J."/>
            <person name="Young S."/>
            <person name="Zeng Q."/>
            <person name="Gargeya S."/>
            <person name="Alvarado L."/>
            <person name="Berlin A.M."/>
            <person name="Chapman S.B."/>
            <person name="Chen Z."/>
            <person name="Freedman E."/>
            <person name="Gellesch M."/>
            <person name="Goldberg J."/>
            <person name="Griggs A."/>
            <person name="Gujja S."/>
            <person name="Heilman E."/>
            <person name="Heiman D."/>
            <person name="Howarth C."/>
            <person name="Mehta T."/>
            <person name="Neiman D."/>
            <person name="Pearson M."/>
            <person name="Roberts A."/>
            <person name="Saif S."/>
            <person name="Shea T."/>
            <person name="Shenoy N."/>
            <person name="Sisk P."/>
            <person name="Stolte C."/>
            <person name="Sykes S."/>
            <person name="White J."/>
            <person name="Yandava C."/>
            <person name="Haas B."/>
            <person name="Nusbaum C."/>
            <person name="Birren B."/>
        </authorList>
    </citation>
    <scope>NUCLEOTIDE SEQUENCE</scope>
    <source>
        <strain evidence="1">ATCC 18188</strain>
    </source>
</reference>
<organism evidence="1">
    <name type="scientific">Ajellomyces dermatitidis (strain ATCC 18188 / CBS 674.68)</name>
    <name type="common">Blastomyces dermatitidis</name>
    <dbReference type="NCBI Taxonomy" id="653446"/>
    <lineage>
        <taxon>Eukaryota</taxon>
        <taxon>Fungi</taxon>
        <taxon>Dikarya</taxon>
        <taxon>Ascomycota</taxon>
        <taxon>Pezizomycotina</taxon>
        <taxon>Eurotiomycetes</taxon>
        <taxon>Eurotiomycetidae</taxon>
        <taxon>Onygenales</taxon>
        <taxon>Ajellomycetaceae</taxon>
        <taxon>Blastomyces</taxon>
    </lineage>
</organism>
<proteinExistence type="predicted"/>
<sequence length="60" mass="7378">LFLMMSFYYHNKCYYSAHTRQFISKSSHIDRFTFTDDCDFNVELLIENLRDIIMKKLFIL</sequence>
<gene>
    <name evidence="1" type="ORF">BDDG_12484</name>
</gene>
<dbReference type="EMBL" id="GG749442">
    <property type="protein sequence ID" value="KMW67977.1"/>
    <property type="molecule type" value="Genomic_DNA"/>
</dbReference>
<feature type="non-terminal residue" evidence="1">
    <location>
        <position position="60"/>
    </location>
</feature>
<evidence type="ECO:0000313" key="1">
    <source>
        <dbReference type="EMBL" id="KMW67977.1"/>
    </source>
</evidence>
<protein>
    <submittedName>
        <fullName evidence="1">Uncharacterized protein</fullName>
    </submittedName>
</protein>
<feature type="non-terminal residue" evidence="1">
    <location>
        <position position="1"/>
    </location>
</feature>